<dbReference type="EMBL" id="UASS01000032">
    <property type="protein sequence ID" value="SPX61990.1"/>
    <property type="molecule type" value="Genomic_DNA"/>
</dbReference>
<dbReference type="PRINTS" id="PR01727">
    <property type="entry name" value="DNABINDINGHU"/>
</dbReference>
<dbReference type="SMART" id="SM00411">
    <property type="entry name" value="BHL"/>
    <property type="match status" value="1"/>
</dbReference>
<comment type="similarity">
    <text evidence="1 3">Belongs to the bacterial histone-like protein family.</text>
</comment>
<dbReference type="PANTHER" id="PTHR33175">
    <property type="entry name" value="DNA-BINDING PROTEIN HU"/>
    <property type="match status" value="1"/>
</dbReference>
<keyword evidence="2" id="KW-0238">DNA-binding</keyword>
<name>A0A0W0TEQ6_9GAMM</name>
<dbReference type="SUPFAM" id="SSF47729">
    <property type="entry name" value="IHF-like DNA-binding proteins"/>
    <property type="match status" value="1"/>
</dbReference>
<dbReference type="AlphaFoldDB" id="A0A0W0TEQ6"/>
<evidence type="ECO:0000313" key="5">
    <source>
        <dbReference type="EMBL" id="SPX61990.1"/>
    </source>
</evidence>
<organism evidence="4 6">
    <name type="scientific">Legionella feeleii</name>
    <dbReference type="NCBI Taxonomy" id="453"/>
    <lineage>
        <taxon>Bacteria</taxon>
        <taxon>Pseudomonadati</taxon>
        <taxon>Pseudomonadota</taxon>
        <taxon>Gammaproteobacteria</taxon>
        <taxon>Legionellales</taxon>
        <taxon>Legionellaceae</taxon>
        <taxon>Legionella</taxon>
    </lineage>
</organism>
<dbReference type="Proteomes" id="UP000251942">
    <property type="component" value="Unassembled WGS sequence"/>
</dbReference>
<evidence type="ECO:0000256" key="1">
    <source>
        <dbReference type="ARBA" id="ARBA00010529"/>
    </source>
</evidence>
<evidence type="ECO:0000256" key="2">
    <source>
        <dbReference type="ARBA" id="ARBA00023125"/>
    </source>
</evidence>
<dbReference type="GO" id="GO:0005829">
    <property type="term" value="C:cytosol"/>
    <property type="evidence" value="ECO:0007669"/>
    <property type="project" value="TreeGrafter"/>
</dbReference>
<dbReference type="PROSITE" id="PS00045">
    <property type="entry name" value="HISTONE_LIKE"/>
    <property type="match status" value="1"/>
</dbReference>
<dbReference type="PANTHER" id="PTHR33175:SF5">
    <property type="entry name" value="INTEGRATION HOST FACTOR SUBUNIT BETA"/>
    <property type="match status" value="1"/>
</dbReference>
<evidence type="ECO:0000256" key="3">
    <source>
        <dbReference type="RuleBase" id="RU003939"/>
    </source>
</evidence>
<dbReference type="GO" id="GO:0030527">
    <property type="term" value="F:structural constituent of chromatin"/>
    <property type="evidence" value="ECO:0007669"/>
    <property type="project" value="InterPro"/>
</dbReference>
<dbReference type="InterPro" id="IPR020816">
    <property type="entry name" value="Histone-like_DNA-bd_CS"/>
</dbReference>
<evidence type="ECO:0000313" key="7">
    <source>
        <dbReference type="Proteomes" id="UP000251942"/>
    </source>
</evidence>
<reference evidence="4 6" key="1">
    <citation type="submission" date="2015-11" db="EMBL/GenBank/DDBJ databases">
        <title>Genomic analysis of 38 Legionella species identifies large and diverse effector repertoires.</title>
        <authorList>
            <person name="Burstein D."/>
            <person name="Amaro F."/>
            <person name="Zusman T."/>
            <person name="Lifshitz Z."/>
            <person name="Cohen O."/>
            <person name="Gilbert J.A."/>
            <person name="Pupko T."/>
            <person name="Shuman H.A."/>
            <person name="Segal G."/>
        </authorList>
    </citation>
    <scope>NUCLEOTIDE SEQUENCE [LARGE SCALE GENOMIC DNA]</scope>
    <source>
        <strain evidence="4 6">WO-44C</strain>
    </source>
</reference>
<dbReference type="GO" id="GO:0003677">
    <property type="term" value="F:DNA binding"/>
    <property type="evidence" value="ECO:0007669"/>
    <property type="project" value="UniProtKB-KW"/>
</dbReference>
<dbReference type="EMBL" id="LNYB01000086">
    <property type="protein sequence ID" value="KTC94050.1"/>
    <property type="molecule type" value="Genomic_DNA"/>
</dbReference>
<proteinExistence type="inferred from homology"/>
<gene>
    <name evidence="4" type="primary">hipB_3</name>
    <name evidence="5" type="synonym">ihfB_3</name>
    <name evidence="4" type="ORF">Lfee_3250</name>
    <name evidence="5" type="ORF">NCTC12022_02747</name>
</gene>
<protein>
    <submittedName>
        <fullName evidence="5">Integration host factor beta subunit</fullName>
    </submittedName>
    <submittedName>
        <fullName evidence="4">Integration host factor subunit beta</fullName>
    </submittedName>
</protein>
<dbReference type="OrthoDB" id="9804203at2"/>
<reference evidence="5 7" key="2">
    <citation type="submission" date="2018-06" db="EMBL/GenBank/DDBJ databases">
        <authorList>
            <consortium name="Pathogen Informatics"/>
            <person name="Doyle S."/>
        </authorList>
    </citation>
    <scope>NUCLEOTIDE SEQUENCE [LARGE SCALE GENOMIC DNA]</scope>
    <source>
        <strain evidence="5 7">NCTC12022</strain>
    </source>
</reference>
<keyword evidence="6" id="KW-1185">Reference proteome</keyword>
<evidence type="ECO:0000313" key="6">
    <source>
        <dbReference type="Proteomes" id="UP000054698"/>
    </source>
</evidence>
<dbReference type="Gene3D" id="4.10.520.10">
    <property type="entry name" value="IHF-like DNA-binding proteins"/>
    <property type="match status" value="1"/>
</dbReference>
<dbReference type="Pfam" id="PF00216">
    <property type="entry name" value="Bac_DNA_binding"/>
    <property type="match status" value="1"/>
</dbReference>
<dbReference type="PATRIC" id="fig|453.4.peg.3543"/>
<dbReference type="InterPro" id="IPR000119">
    <property type="entry name" value="Hist_DNA-bd"/>
</dbReference>
<dbReference type="CDD" id="cd13836">
    <property type="entry name" value="IHF_B"/>
    <property type="match status" value="1"/>
</dbReference>
<dbReference type="RefSeq" id="WP_058448071.1">
    <property type="nucleotide sequence ID" value="NZ_CAAAHT010000094.1"/>
</dbReference>
<dbReference type="Proteomes" id="UP000054698">
    <property type="component" value="Unassembled WGS sequence"/>
</dbReference>
<accession>A0A0W0TEQ6</accession>
<evidence type="ECO:0000313" key="4">
    <source>
        <dbReference type="EMBL" id="KTC94050.1"/>
    </source>
</evidence>
<sequence length="102" mass="11396">MIKSELIQLIAAKMSHLSEKSVEDGINQILATMTQALENGQRIEIRGFGTFAVHHKPARAAHNPKTGEKTVVDSKYKVLFRPGLELKRRVMASQETVVIKND</sequence>
<dbReference type="STRING" id="453.Lfee_3250"/>
<dbReference type="InterPro" id="IPR010992">
    <property type="entry name" value="IHF-like_DNA-bd_dom_sf"/>
</dbReference>